<evidence type="ECO:0000259" key="2">
    <source>
        <dbReference type="Pfam" id="PF12706"/>
    </source>
</evidence>
<dbReference type="PATRIC" id="fig|1158612.3.peg.358"/>
<dbReference type="PANTHER" id="PTHR43546">
    <property type="entry name" value="UPF0173 METAL-DEPENDENT HYDROLASE MJ1163-RELATED"/>
    <property type="match status" value="1"/>
</dbReference>
<organism evidence="3 4">
    <name type="scientific">Enterococcus caccae ATCC BAA-1240</name>
    <dbReference type="NCBI Taxonomy" id="1158612"/>
    <lineage>
        <taxon>Bacteria</taxon>
        <taxon>Bacillati</taxon>
        <taxon>Bacillota</taxon>
        <taxon>Bacilli</taxon>
        <taxon>Lactobacillales</taxon>
        <taxon>Enterococcaceae</taxon>
        <taxon>Enterococcus</taxon>
    </lineage>
</organism>
<sequence length="255" mass="28776">MKIDLFHVGIATCILSINNQVKIAIDPALFKKGTKLKFKSFESERLENPSFDSDTFEDIDIWLISHFHEDHIDILGKEKISQDSLVLSNKDSLTFLADKNVKKIGWKEKHVFSKDNITVEIQAIPAYHANSFLMRKLVGKVNGYLLTVTIDSVVQKIYFTSDTVFHKDIIKALPQSIDILIANLGNVQANKTGGPLTMNISMLDKFVDILSPSVIVPVHINDLSHYETQEVSVTEAGYKVLETGKWHTLINQYSM</sequence>
<dbReference type="eggNOG" id="COG2220">
    <property type="taxonomic scope" value="Bacteria"/>
</dbReference>
<reference evidence="3 4" key="1">
    <citation type="submission" date="2013-02" db="EMBL/GenBank/DDBJ databases">
        <title>The Genome Sequence of Enterococcus caccae BAA-1240.</title>
        <authorList>
            <consortium name="The Broad Institute Genome Sequencing Platform"/>
            <consortium name="The Broad Institute Genome Sequencing Center for Infectious Disease"/>
            <person name="Earl A.M."/>
            <person name="Gilmore M.S."/>
            <person name="Lebreton F."/>
            <person name="Walker B."/>
            <person name="Young S.K."/>
            <person name="Zeng Q."/>
            <person name="Gargeya S."/>
            <person name="Fitzgerald M."/>
            <person name="Haas B."/>
            <person name="Abouelleil A."/>
            <person name="Alvarado L."/>
            <person name="Arachchi H.M."/>
            <person name="Berlin A.M."/>
            <person name="Chapman S.B."/>
            <person name="Dewar J."/>
            <person name="Goldberg J."/>
            <person name="Griggs A."/>
            <person name="Gujja S."/>
            <person name="Hansen M."/>
            <person name="Howarth C."/>
            <person name="Imamovic A."/>
            <person name="Larimer J."/>
            <person name="McCowan C."/>
            <person name="Murphy C."/>
            <person name="Neiman D."/>
            <person name="Pearson M."/>
            <person name="Priest M."/>
            <person name="Roberts A."/>
            <person name="Saif S."/>
            <person name="Shea T."/>
            <person name="Sisk P."/>
            <person name="Sykes S."/>
            <person name="Wortman J."/>
            <person name="Nusbaum C."/>
            <person name="Birren B."/>
        </authorList>
    </citation>
    <scope>NUCLEOTIDE SEQUENCE [LARGE SCALE GENOMIC DNA]</scope>
    <source>
        <strain evidence="3 4">ATCC BAA-1240</strain>
    </source>
</reference>
<dbReference type="AlphaFoldDB" id="R3WT41"/>
<evidence type="ECO:0000313" key="3">
    <source>
        <dbReference type="EMBL" id="EOL50577.1"/>
    </source>
</evidence>
<dbReference type="InterPro" id="IPR050114">
    <property type="entry name" value="UPF0173_UPF0282_UlaG_hydrolase"/>
</dbReference>
<keyword evidence="4" id="KW-1185">Reference proteome</keyword>
<comment type="caution">
    <text evidence="3">The sequence shown here is derived from an EMBL/GenBank/DDBJ whole genome shotgun (WGS) entry which is preliminary data.</text>
</comment>
<dbReference type="PANTHER" id="PTHR43546:SF9">
    <property type="entry name" value="L-ASCORBATE-6-PHOSPHATE LACTONASE ULAG-RELATED"/>
    <property type="match status" value="1"/>
</dbReference>
<feature type="domain" description="Metallo-beta-lactamase" evidence="2">
    <location>
        <begin position="48"/>
        <end position="220"/>
    </location>
</feature>
<protein>
    <recommendedName>
        <fullName evidence="2">Metallo-beta-lactamase domain-containing protein</fullName>
    </recommendedName>
</protein>
<dbReference type="InterPro" id="IPR036866">
    <property type="entry name" value="RibonucZ/Hydroxyglut_hydro"/>
</dbReference>
<dbReference type="OrthoDB" id="9789133at2"/>
<dbReference type="Pfam" id="PF12706">
    <property type="entry name" value="Lactamase_B_2"/>
    <property type="match status" value="1"/>
</dbReference>
<dbReference type="SUPFAM" id="SSF56281">
    <property type="entry name" value="Metallo-hydrolase/oxidoreductase"/>
    <property type="match status" value="1"/>
</dbReference>
<gene>
    <name evidence="3" type="ORF">UC7_00350</name>
</gene>
<dbReference type="STRING" id="317735.RU98_GL002255"/>
<name>R3WT41_9ENTE</name>
<dbReference type="Proteomes" id="UP000013840">
    <property type="component" value="Unassembled WGS sequence"/>
</dbReference>
<dbReference type="Gene3D" id="3.60.15.10">
    <property type="entry name" value="Ribonuclease Z/Hydroxyacylglutathione hydrolase-like"/>
    <property type="match status" value="1"/>
</dbReference>
<accession>R3WT41</accession>
<keyword evidence="1" id="KW-0378">Hydrolase</keyword>
<dbReference type="InterPro" id="IPR001279">
    <property type="entry name" value="Metallo-B-lactamas"/>
</dbReference>
<evidence type="ECO:0000313" key="4">
    <source>
        <dbReference type="Proteomes" id="UP000013840"/>
    </source>
</evidence>
<dbReference type="RefSeq" id="WP_010770554.1">
    <property type="nucleotide sequence ID" value="NZ_KB946332.1"/>
</dbReference>
<dbReference type="EMBL" id="AJAU01000004">
    <property type="protein sequence ID" value="EOL50577.1"/>
    <property type="molecule type" value="Genomic_DNA"/>
</dbReference>
<proteinExistence type="predicted"/>
<dbReference type="GO" id="GO:0016787">
    <property type="term" value="F:hydrolase activity"/>
    <property type="evidence" value="ECO:0007669"/>
    <property type="project" value="UniProtKB-KW"/>
</dbReference>
<evidence type="ECO:0000256" key="1">
    <source>
        <dbReference type="ARBA" id="ARBA00022801"/>
    </source>
</evidence>